<dbReference type="AlphaFoldDB" id="A0AA39Z7V3"/>
<feature type="compositionally biased region" description="Pro residues" evidence="1">
    <location>
        <begin position="234"/>
        <end position="245"/>
    </location>
</feature>
<keyword evidence="4" id="KW-1185">Reference proteome</keyword>
<dbReference type="Proteomes" id="UP001174997">
    <property type="component" value="Unassembled WGS sequence"/>
</dbReference>
<dbReference type="Pfam" id="PF20233">
    <property type="entry name" value="DUF6590"/>
    <property type="match status" value="1"/>
</dbReference>
<feature type="domain" description="DUF6590" evidence="2">
    <location>
        <begin position="210"/>
        <end position="374"/>
    </location>
</feature>
<accession>A0AA39Z7V3</accession>
<dbReference type="EMBL" id="JAULSY010000101">
    <property type="protein sequence ID" value="KAK0665824.1"/>
    <property type="molecule type" value="Genomic_DNA"/>
</dbReference>
<feature type="compositionally biased region" description="Basic and acidic residues" evidence="1">
    <location>
        <begin position="191"/>
        <end position="200"/>
    </location>
</feature>
<organism evidence="3 4">
    <name type="scientific">Cercophora samala</name>
    <dbReference type="NCBI Taxonomy" id="330535"/>
    <lineage>
        <taxon>Eukaryota</taxon>
        <taxon>Fungi</taxon>
        <taxon>Dikarya</taxon>
        <taxon>Ascomycota</taxon>
        <taxon>Pezizomycotina</taxon>
        <taxon>Sordariomycetes</taxon>
        <taxon>Sordariomycetidae</taxon>
        <taxon>Sordariales</taxon>
        <taxon>Lasiosphaeriaceae</taxon>
        <taxon>Cercophora</taxon>
    </lineage>
</organism>
<evidence type="ECO:0000313" key="3">
    <source>
        <dbReference type="EMBL" id="KAK0665824.1"/>
    </source>
</evidence>
<comment type="caution">
    <text evidence="3">The sequence shown here is derived from an EMBL/GenBank/DDBJ whole genome shotgun (WGS) entry which is preliminary data.</text>
</comment>
<reference evidence="3" key="1">
    <citation type="submission" date="2023-06" db="EMBL/GenBank/DDBJ databases">
        <title>Genome-scale phylogeny and comparative genomics of the fungal order Sordariales.</title>
        <authorList>
            <consortium name="Lawrence Berkeley National Laboratory"/>
            <person name="Hensen N."/>
            <person name="Bonometti L."/>
            <person name="Westerberg I."/>
            <person name="Brannstrom I.O."/>
            <person name="Guillou S."/>
            <person name="Cros-Aarteil S."/>
            <person name="Calhoun S."/>
            <person name="Haridas S."/>
            <person name="Kuo A."/>
            <person name="Mondo S."/>
            <person name="Pangilinan J."/>
            <person name="Riley R."/>
            <person name="Labutti K."/>
            <person name="Andreopoulos B."/>
            <person name="Lipzen A."/>
            <person name="Chen C."/>
            <person name="Yanf M."/>
            <person name="Daum C."/>
            <person name="Ng V."/>
            <person name="Clum A."/>
            <person name="Steindorff A."/>
            <person name="Ohm R."/>
            <person name="Martin F."/>
            <person name="Silar P."/>
            <person name="Natvig D."/>
            <person name="Lalanne C."/>
            <person name="Gautier V."/>
            <person name="Ament-Velasquez S.L."/>
            <person name="Kruys A."/>
            <person name="Hutchinson M.I."/>
            <person name="Powell A.J."/>
            <person name="Barry K."/>
            <person name="Miller A.N."/>
            <person name="Grigoriev I.V."/>
            <person name="Debuchy R."/>
            <person name="Gladieux P."/>
            <person name="Thoren M.H."/>
            <person name="Johannesson H."/>
        </authorList>
    </citation>
    <scope>NUCLEOTIDE SEQUENCE</scope>
    <source>
        <strain evidence="3">CBS 307.81</strain>
    </source>
</reference>
<evidence type="ECO:0000259" key="2">
    <source>
        <dbReference type="Pfam" id="PF20233"/>
    </source>
</evidence>
<feature type="compositionally biased region" description="Polar residues" evidence="1">
    <location>
        <begin position="60"/>
        <end position="87"/>
    </location>
</feature>
<feature type="region of interest" description="Disordered" evidence="1">
    <location>
        <begin position="157"/>
        <end position="200"/>
    </location>
</feature>
<name>A0AA39Z7V3_9PEZI</name>
<evidence type="ECO:0000313" key="4">
    <source>
        <dbReference type="Proteomes" id="UP001174997"/>
    </source>
</evidence>
<dbReference type="InterPro" id="IPR046497">
    <property type="entry name" value="DUF6590"/>
</dbReference>
<feature type="compositionally biased region" description="Basic and acidic residues" evidence="1">
    <location>
        <begin position="91"/>
        <end position="113"/>
    </location>
</feature>
<feature type="region of interest" description="Disordered" evidence="1">
    <location>
        <begin position="60"/>
        <end position="132"/>
    </location>
</feature>
<feature type="region of interest" description="Disordered" evidence="1">
    <location>
        <begin position="229"/>
        <end position="248"/>
    </location>
</feature>
<evidence type="ECO:0000256" key="1">
    <source>
        <dbReference type="SAM" id="MobiDB-lite"/>
    </source>
</evidence>
<gene>
    <name evidence="3" type="ORF">QBC41DRAFT_305806</name>
</gene>
<proteinExistence type="predicted"/>
<sequence length="382" mass="42587">MTVATMGQRPPHTLGFEFFTLAEDQVGNEELAHNPEAIFIPAVETPKPAGIVIEQTETSFNRTKVASSPTKTEASATTQEVKNTDSQTTKAETDAEKTTAPKSKDTNGEDKKNNGAATDSNGEPEGENYGDRWEWSSVDMDYIRVDEKGEKLMYTIYQKPPDPDAEPPPSPTKSESPAAVRKNSTGSKADAPPKWKDPLDPRFQVVTKPKRFFAVGRIFKVPWFEPLGSTEPSPSDPFPPSPPPNKEYSEGCPNFHGEKPLAKYRWFVVVRRRLHHSLCFSITTYAGANKSTTNKTSRGRDMDFVVLHNTNVEPARPYDEENITRKPIAVIIEDQETFISPVARLDCGRVYTVEDHLRVMKVGRVHPGSLVALEEYFKDSVS</sequence>
<protein>
    <recommendedName>
        <fullName evidence="2">DUF6590 domain-containing protein</fullName>
    </recommendedName>
</protein>